<keyword evidence="4" id="KW-0050">Antiport</keyword>
<evidence type="ECO:0000256" key="4">
    <source>
        <dbReference type="ARBA" id="ARBA00022449"/>
    </source>
</evidence>
<name>A0A0M0ED79_KOMEU</name>
<feature type="transmembrane region" description="Helical" evidence="12">
    <location>
        <begin position="108"/>
        <end position="131"/>
    </location>
</feature>
<keyword evidence="15" id="KW-1185">Reference proteome</keyword>
<dbReference type="PANTHER" id="PTHR10110">
    <property type="entry name" value="SODIUM/HYDROGEN EXCHANGER"/>
    <property type="match status" value="1"/>
</dbReference>
<comment type="similarity">
    <text evidence="2">Belongs to the monovalent cation:proton antiporter 1 (CPA1) transporter (TC 2.A.36) family.</text>
</comment>
<evidence type="ECO:0000256" key="1">
    <source>
        <dbReference type="ARBA" id="ARBA00004651"/>
    </source>
</evidence>
<keyword evidence="6 12" id="KW-0812">Transmembrane</keyword>
<organism evidence="14 15">
    <name type="scientific">Komagataeibacter europaeus</name>
    <name type="common">Gluconacetobacter europaeus</name>
    <dbReference type="NCBI Taxonomy" id="33995"/>
    <lineage>
        <taxon>Bacteria</taxon>
        <taxon>Pseudomonadati</taxon>
        <taxon>Pseudomonadota</taxon>
        <taxon>Alphaproteobacteria</taxon>
        <taxon>Acetobacterales</taxon>
        <taxon>Acetobacteraceae</taxon>
        <taxon>Komagataeibacter</taxon>
    </lineage>
</organism>
<feature type="transmembrane region" description="Helical" evidence="12">
    <location>
        <begin position="175"/>
        <end position="200"/>
    </location>
</feature>
<dbReference type="InterPro" id="IPR006153">
    <property type="entry name" value="Cation/H_exchanger_TM"/>
</dbReference>
<evidence type="ECO:0000256" key="8">
    <source>
        <dbReference type="ARBA" id="ARBA00023053"/>
    </source>
</evidence>
<dbReference type="PANTHER" id="PTHR10110:SF195">
    <property type="entry name" value="NA(+)_H(+) ANTIPORTER NHAS2"/>
    <property type="match status" value="1"/>
</dbReference>
<evidence type="ECO:0000256" key="3">
    <source>
        <dbReference type="ARBA" id="ARBA00022448"/>
    </source>
</evidence>
<feature type="domain" description="Cation/H+ exchanger transmembrane" evidence="13">
    <location>
        <begin position="58"/>
        <end position="453"/>
    </location>
</feature>
<reference evidence="14" key="1">
    <citation type="submission" date="2015-08" db="EMBL/GenBank/DDBJ databases">
        <title>Draft genome sequence of Komagataeibacter europaeus CECT 8546 a cellulose producer strain from vinegar produced by the traditional method.</title>
        <authorList>
            <person name="Poehlein A."/>
            <person name="Valera M.J."/>
            <person name="Haack F.S."/>
            <person name="Mas A."/>
            <person name="Daniel R."/>
            <person name="Streit W.R."/>
            <person name="Mateo E."/>
        </authorList>
    </citation>
    <scope>NUCLEOTIDE SEQUENCE [LARGE SCALE GENOMIC DNA]</scope>
    <source>
        <strain evidence="14">CECT 8546</strain>
    </source>
</reference>
<keyword evidence="10 12" id="KW-0472">Membrane</keyword>
<sequence>MAGIPLGMPEPVTFCEYPSFWQIPVYKREHRFFLTRNARKASDHTMDTISLIALLLVLAAAFSILNHHTLRVPVTIGVLIFSLLTSLLVMVLNLLIPAYDLQALPRSVLGVINLPAALLNGALSLLLFAGAMQVDVGHLRAKLMSVTALSILGTVLAVAFLAGAAWSVFPLLGHAVPFTWCIVLGAILAPTDPVSVVGMLKRLGLPGPLQAIFAGESLFNDGVGVVIFGVTIGLATGDSQGVAASGIALSFCREALGGGLLGALTGWIALRVLKGQRDPHIDLLTSLALATGIFSIANHLGMSGAIAVVVAGLCFGTSYSHSVFDEASRKELDIAWTLIDEVLNVLLFMLIGFEILEITPHLFTVLATLAVIPLSIAVRALSVLFSTLPVHLRQWERGRVLGILTWGGLRGGISVSLALGLPPGELRNLLLPVCYGVVVFTIIVQGLTMERVARRLYPSSASRSE</sequence>
<evidence type="ECO:0000256" key="11">
    <source>
        <dbReference type="ARBA" id="ARBA00023201"/>
    </source>
</evidence>
<feature type="transmembrane region" description="Helical" evidence="12">
    <location>
        <begin position="303"/>
        <end position="322"/>
    </location>
</feature>
<feature type="transmembrane region" description="Helical" evidence="12">
    <location>
        <begin position="334"/>
        <end position="356"/>
    </location>
</feature>
<feature type="transmembrane region" description="Helical" evidence="12">
    <location>
        <begin position="255"/>
        <end position="273"/>
    </location>
</feature>
<dbReference type="Gene3D" id="6.10.140.1330">
    <property type="match status" value="1"/>
</dbReference>
<evidence type="ECO:0000256" key="10">
    <source>
        <dbReference type="ARBA" id="ARBA00023136"/>
    </source>
</evidence>
<feature type="transmembrane region" description="Helical" evidence="12">
    <location>
        <begin position="72"/>
        <end position="96"/>
    </location>
</feature>
<feature type="transmembrane region" description="Helical" evidence="12">
    <location>
        <begin position="362"/>
        <end position="388"/>
    </location>
</feature>
<dbReference type="GO" id="GO:0098719">
    <property type="term" value="P:sodium ion import across plasma membrane"/>
    <property type="evidence" value="ECO:0007669"/>
    <property type="project" value="TreeGrafter"/>
</dbReference>
<feature type="transmembrane region" description="Helical" evidence="12">
    <location>
        <begin position="143"/>
        <end position="169"/>
    </location>
</feature>
<keyword evidence="8" id="KW-0915">Sodium</keyword>
<evidence type="ECO:0000256" key="12">
    <source>
        <dbReference type="SAM" id="Phobius"/>
    </source>
</evidence>
<keyword evidence="11" id="KW-0739">Sodium transport</keyword>
<dbReference type="InterPro" id="IPR018422">
    <property type="entry name" value="Cation/H_exchanger_CPA1"/>
</dbReference>
<accession>A0A0M0ED79</accession>
<protein>
    <submittedName>
        <fullName evidence="14">Na(+)/H(+) antiporter NhaP</fullName>
    </submittedName>
</protein>
<keyword evidence="7 12" id="KW-1133">Transmembrane helix</keyword>
<comment type="caution">
    <text evidence="14">The sequence shown here is derived from an EMBL/GenBank/DDBJ whole genome shotgun (WGS) entry which is preliminary data.</text>
</comment>
<gene>
    <name evidence="14" type="primary">nhaP3</name>
    <name evidence="14" type="ORF">KOEU_33170</name>
</gene>
<evidence type="ECO:0000256" key="6">
    <source>
        <dbReference type="ARBA" id="ARBA00022692"/>
    </source>
</evidence>
<dbReference type="GO" id="GO:0051453">
    <property type="term" value="P:regulation of intracellular pH"/>
    <property type="evidence" value="ECO:0007669"/>
    <property type="project" value="TreeGrafter"/>
</dbReference>
<feature type="transmembrane region" description="Helical" evidence="12">
    <location>
        <begin position="400"/>
        <end position="423"/>
    </location>
</feature>
<keyword evidence="3" id="KW-0813">Transport</keyword>
<comment type="subcellular location">
    <subcellularLocation>
        <location evidence="1">Cell membrane</location>
        <topology evidence="1">Multi-pass membrane protein</topology>
    </subcellularLocation>
</comment>
<dbReference type="GO" id="GO:0015385">
    <property type="term" value="F:sodium:proton antiporter activity"/>
    <property type="evidence" value="ECO:0007669"/>
    <property type="project" value="InterPro"/>
</dbReference>
<feature type="transmembrane region" description="Helical" evidence="12">
    <location>
        <begin position="429"/>
        <end position="447"/>
    </location>
</feature>
<feature type="transmembrane region" description="Helical" evidence="12">
    <location>
        <begin position="212"/>
        <end position="235"/>
    </location>
</feature>
<dbReference type="Proteomes" id="UP000037566">
    <property type="component" value="Unassembled WGS sequence"/>
</dbReference>
<dbReference type="AlphaFoldDB" id="A0A0M0ED79"/>
<dbReference type="EMBL" id="LHUQ01000039">
    <property type="protein sequence ID" value="KON63193.1"/>
    <property type="molecule type" value="Genomic_DNA"/>
</dbReference>
<evidence type="ECO:0000256" key="7">
    <source>
        <dbReference type="ARBA" id="ARBA00022989"/>
    </source>
</evidence>
<evidence type="ECO:0000313" key="14">
    <source>
        <dbReference type="EMBL" id="KON63193.1"/>
    </source>
</evidence>
<keyword evidence="5" id="KW-1003">Cell membrane</keyword>
<evidence type="ECO:0000313" key="15">
    <source>
        <dbReference type="Proteomes" id="UP000037566"/>
    </source>
</evidence>
<evidence type="ECO:0000259" key="13">
    <source>
        <dbReference type="Pfam" id="PF00999"/>
    </source>
</evidence>
<proteinExistence type="inferred from homology"/>
<dbReference type="PATRIC" id="fig|33995.3.peg.3676"/>
<evidence type="ECO:0000256" key="2">
    <source>
        <dbReference type="ARBA" id="ARBA00007367"/>
    </source>
</evidence>
<keyword evidence="9" id="KW-0406">Ion transport</keyword>
<dbReference type="Pfam" id="PF00999">
    <property type="entry name" value="Na_H_Exchanger"/>
    <property type="match status" value="1"/>
</dbReference>
<feature type="transmembrane region" description="Helical" evidence="12">
    <location>
        <begin position="48"/>
        <end position="65"/>
    </location>
</feature>
<dbReference type="STRING" id="33995.KOEU_33170"/>
<evidence type="ECO:0000256" key="9">
    <source>
        <dbReference type="ARBA" id="ARBA00023065"/>
    </source>
</evidence>
<dbReference type="GO" id="GO:0015386">
    <property type="term" value="F:potassium:proton antiporter activity"/>
    <property type="evidence" value="ECO:0007669"/>
    <property type="project" value="TreeGrafter"/>
</dbReference>
<evidence type="ECO:0000256" key="5">
    <source>
        <dbReference type="ARBA" id="ARBA00022475"/>
    </source>
</evidence>
<dbReference type="GO" id="GO:0005886">
    <property type="term" value="C:plasma membrane"/>
    <property type="evidence" value="ECO:0007669"/>
    <property type="project" value="UniProtKB-SubCell"/>
</dbReference>